<protein>
    <submittedName>
        <fullName evidence="4">RDH7-like protein</fullName>
    </submittedName>
</protein>
<evidence type="ECO:0000256" key="2">
    <source>
        <dbReference type="RuleBase" id="RU000363"/>
    </source>
</evidence>
<dbReference type="InterPro" id="IPR020904">
    <property type="entry name" value="Sc_DH/Rdtase_CS"/>
</dbReference>
<organism evidence="4 5">
    <name type="scientific">Mya arenaria</name>
    <name type="common">Soft-shell clam</name>
    <dbReference type="NCBI Taxonomy" id="6604"/>
    <lineage>
        <taxon>Eukaryota</taxon>
        <taxon>Metazoa</taxon>
        <taxon>Spiralia</taxon>
        <taxon>Lophotrochozoa</taxon>
        <taxon>Mollusca</taxon>
        <taxon>Bivalvia</taxon>
        <taxon>Autobranchia</taxon>
        <taxon>Heteroconchia</taxon>
        <taxon>Euheterodonta</taxon>
        <taxon>Imparidentia</taxon>
        <taxon>Neoheterodontei</taxon>
        <taxon>Myida</taxon>
        <taxon>Myoidea</taxon>
        <taxon>Myidae</taxon>
        <taxon>Mya</taxon>
    </lineage>
</organism>
<comment type="similarity">
    <text evidence="2">Belongs to the short-chain dehydrogenases/reductases (SDR) family.</text>
</comment>
<keyword evidence="1" id="KW-0560">Oxidoreductase</keyword>
<dbReference type="PRINTS" id="PR00080">
    <property type="entry name" value="SDRFAMILY"/>
</dbReference>
<dbReference type="InterPro" id="IPR036291">
    <property type="entry name" value="NAD(P)-bd_dom_sf"/>
</dbReference>
<evidence type="ECO:0000313" key="5">
    <source>
        <dbReference type="Proteomes" id="UP001164746"/>
    </source>
</evidence>
<keyword evidence="3" id="KW-0812">Transmembrane</keyword>
<evidence type="ECO:0000313" key="4">
    <source>
        <dbReference type="EMBL" id="WAR07583.1"/>
    </source>
</evidence>
<dbReference type="Proteomes" id="UP001164746">
    <property type="component" value="Chromosome 6"/>
</dbReference>
<keyword evidence="3" id="KW-0472">Membrane</keyword>
<dbReference type="EMBL" id="CP111017">
    <property type="protein sequence ID" value="WAR07583.1"/>
    <property type="molecule type" value="Genomic_DNA"/>
</dbReference>
<gene>
    <name evidence="4" type="ORF">MAR_017541</name>
</gene>
<dbReference type="PANTHER" id="PTHR43313">
    <property type="entry name" value="SHORT-CHAIN DEHYDROGENASE/REDUCTASE FAMILY 9C"/>
    <property type="match status" value="1"/>
</dbReference>
<keyword evidence="3" id="KW-1133">Transmembrane helix</keyword>
<name>A0ABY7EFZ4_MYAAR</name>
<dbReference type="Pfam" id="PF00106">
    <property type="entry name" value="adh_short"/>
    <property type="match status" value="1"/>
</dbReference>
<keyword evidence="5" id="KW-1185">Reference proteome</keyword>
<dbReference type="InterPro" id="IPR002347">
    <property type="entry name" value="SDR_fam"/>
</dbReference>
<accession>A0ABY7EFZ4</accession>
<dbReference type="PANTHER" id="PTHR43313:SF50">
    <property type="entry name" value="GH26015P"/>
    <property type="match status" value="1"/>
</dbReference>
<evidence type="ECO:0000256" key="3">
    <source>
        <dbReference type="SAM" id="Phobius"/>
    </source>
</evidence>
<feature type="non-terminal residue" evidence="4">
    <location>
        <position position="1"/>
    </location>
</feature>
<sequence>CADRVVLSAAFLTVFTLILITSSYLVVDLIVSRKVVGQLNKKSVFVTGCDSGFGNLLAKSLVKRGVKVFAGCLTDGGAAQLESETSSLLQTLVVDITQRESVKKALDFISRRIGSEGLWGLVNNAGVMSTFSPTECTSYEDFERVLHVNITGTLSVTHAFLPLLRKSRGRIVTVCSATSTVAYPGITNYATSKAALKMFCSCLRREFFNSGLKVITIEPGGFRTNLTEQESLANMVHKGFKTATKEQQDFYGGNIAEYIMGGVRLASQYVNNRPQSVADAMAHALLAKYPKICYPVGYDAYLFFGFMRMIPEWVGDYILGWPAPYGRQCEDFKQHND</sequence>
<feature type="transmembrane region" description="Helical" evidence="3">
    <location>
        <begin position="6"/>
        <end position="31"/>
    </location>
</feature>
<dbReference type="PRINTS" id="PR00081">
    <property type="entry name" value="GDHRDH"/>
</dbReference>
<dbReference type="SUPFAM" id="SSF51735">
    <property type="entry name" value="NAD(P)-binding Rossmann-fold domains"/>
    <property type="match status" value="1"/>
</dbReference>
<dbReference type="PROSITE" id="PS00061">
    <property type="entry name" value="ADH_SHORT"/>
    <property type="match status" value="1"/>
</dbReference>
<dbReference type="Gene3D" id="3.40.50.720">
    <property type="entry name" value="NAD(P)-binding Rossmann-like Domain"/>
    <property type="match status" value="1"/>
</dbReference>
<reference evidence="4" key="1">
    <citation type="submission" date="2022-11" db="EMBL/GenBank/DDBJ databases">
        <title>Centuries of genome instability and evolution in soft-shell clam transmissible cancer (bioRxiv).</title>
        <authorList>
            <person name="Hart S.F.M."/>
            <person name="Yonemitsu M.A."/>
            <person name="Giersch R.M."/>
            <person name="Beal B.F."/>
            <person name="Arriagada G."/>
            <person name="Davis B.W."/>
            <person name="Ostrander E.A."/>
            <person name="Goff S.P."/>
            <person name="Metzger M.J."/>
        </authorList>
    </citation>
    <scope>NUCLEOTIDE SEQUENCE</scope>
    <source>
        <strain evidence="4">MELC-2E11</strain>
        <tissue evidence="4">Siphon/mantle</tissue>
    </source>
</reference>
<evidence type="ECO:0000256" key="1">
    <source>
        <dbReference type="ARBA" id="ARBA00023002"/>
    </source>
</evidence>
<proteinExistence type="inferred from homology"/>